<name>A0A7M4F6F6_CROPO</name>
<keyword evidence="2" id="KW-1185">Reference proteome</keyword>
<dbReference type="Ensembl" id="ENSCPRT00005023653.1">
    <property type="protein sequence ID" value="ENSCPRP00005020241.1"/>
    <property type="gene ID" value="ENSCPRG00005014091.1"/>
</dbReference>
<sequence length="182" mass="20752">MEPVGQRDFGFVRGIFNRDALLRLSPAFRFSGLGFAAKLLPAPACRLRSAAAAPGSARGASVRPAGPGTASCPHLFPPAIVFVCVSMSTSAHTHTHRRLYTRIHIHTHAYTYTHTYPYRYGDTNMYPYPYPHIRTRRHTHISMYIYIHLQTPPHTLYIHIHRNTHKPFHIQTPIPIEIRTHI</sequence>
<evidence type="ECO:0000313" key="1">
    <source>
        <dbReference type="Ensembl" id="ENSCPRP00005020241.1"/>
    </source>
</evidence>
<dbReference type="Proteomes" id="UP000594220">
    <property type="component" value="Unplaced"/>
</dbReference>
<organism evidence="1 2">
    <name type="scientific">Crocodylus porosus</name>
    <name type="common">Saltwater crocodile</name>
    <name type="synonym">Estuarine crocodile</name>
    <dbReference type="NCBI Taxonomy" id="8502"/>
    <lineage>
        <taxon>Eukaryota</taxon>
        <taxon>Metazoa</taxon>
        <taxon>Chordata</taxon>
        <taxon>Craniata</taxon>
        <taxon>Vertebrata</taxon>
        <taxon>Euteleostomi</taxon>
        <taxon>Archelosauria</taxon>
        <taxon>Archosauria</taxon>
        <taxon>Crocodylia</taxon>
        <taxon>Longirostres</taxon>
        <taxon>Crocodylidae</taxon>
        <taxon>Crocodylus</taxon>
    </lineage>
</organism>
<protein>
    <submittedName>
        <fullName evidence="1">Uncharacterized protein</fullName>
    </submittedName>
</protein>
<reference evidence="1" key="1">
    <citation type="submission" date="2025-08" db="UniProtKB">
        <authorList>
            <consortium name="Ensembl"/>
        </authorList>
    </citation>
    <scope>IDENTIFICATION</scope>
</reference>
<dbReference type="AlphaFoldDB" id="A0A7M4F6F6"/>
<evidence type="ECO:0000313" key="2">
    <source>
        <dbReference type="Proteomes" id="UP000594220"/>
    </source>
</evidence>
<proteinExistence type="predicted"/>
<reference evidence="1" key="2">
    <citation type="submission" date="2025-09" db="UniProtKB">
        <authorList>
            <consortium name="Ensembl"/>
        </authorList>
    </citation>
    <scope>IDENTIFICATION</scope>
</reference>
<accession>A0A7M4F6F6</accession>